<gene>
    <name evidence="6" type="primary">divIB</name>
    <name evidence="9" type="ORF">FC07_GL000476</name>
</gene>
<evidence type="ECO:0000313" key="9">
    <source>
        <dbReference type="EMBL" id="KRK40465.1"/>
    </source>
</evidence>
<dbReference type="AlphaFoldDB" id="A0A0R1H964"/>
<evidence type="ECO:0000256" key="3">
    <source>
        <dbReference type="ARBA" id="ARBA00022692"/>
    </source>
</evidence>
<comment type="function">
    <text evidence="6">Cell division protein that may be involved in stabilizing or promoting the assembly of the division complex.</text>
</comment>
<keyword evidence="6" id="KW-0472">Membrane</keyword>
<dbReference type="Proteomes" id="UP000051461">
    <property type="component" value="Unassembled WGS sequence"/>
</dbReference>
<dbReference type="PANTHER" id="PTHR37820">
    <property type="entry name" value="CELL DIVISION PROTEIN DIVIB"/>
    <property type="match status" value="1"/>
</dbReference>
<dbReference type="STRING" id="1423726.FC07_GL000476"/>
<dbReference type="RefSeq" id="WP_057903552.1">
    <property type="nucleotide sequence ID" value="NZ_AZDA01000013.1"/>
</dbReference>
<comment type="caution">
    <text evidence="9">The sequence shown here is derived from an EMBL/GenBank/DDBJ whole genome shotgun (WGS) entry which is preliminary data.</text>
</comment>
<comment type="subcellular location">
    <subcellularLocation>
        <location evidence="6">Cell membrane</location>
        <topology evidence="6">Single-pass type II membrane protein</topology>
    </subcellularLocation>
    <text evidence="6">Localizes to the division septum.</text>
</comment>
<evidence type="ECO:0000313" key="10">
    <source>
        <dbReference type="Proteomes" id="UP000051461"/>
    </source>
</evidence>
<name>A0A0R1H964_9LACO</name>
<proteinExistence type="inferred from homology"/>
<protein>
    <recommendedName>
        <fullName evidence="6">Cell division protein DivIB</fullName>
    </recommendedName>
</protein>
<dbReference type="GO" id="GO:0005886">
    <property type="term" value="C:plasma membrane"/>
    <property type="evidence" value="ECO:0007669"/>
    <property type="project" value="UniProtKB-SubCell"/>
</dbReference>
<keyword evidence="10" id="KW-1185">Reference proteome</keyword>
<evidence type="ECO:0000256" key="1">
    <source>
        <dbReference type="ARBA" id="ARBA00022475"/>
    </source>
</evidence>
<evidence type="ECO:0000256" key="6">
    <source>
        <dbReference type="HAMAP-Rule" id="MF_00912"/>
    </source>
</evidence>
<keyword evidence="1 6" id="KW-1003">Cell membrane</keyword>
<evidence type="ECO:0000256" key="7">
    <source>
        <dbReference type="SAM" id="MobiDB-lite"/>
    </source>
</evidence>
<keyword evidence="5 6" id="KW-0131">Cell cycle</keyword>
<comment type="similarity">
    <text evidence="6">Belongs to the FtsQ/DivIB family. DivIB subfamily.</text>
</comment>
<evidence type="ECO:0000256" key="5">
    <source>
        <dbReference type="ARBA" id="ARBA00023306"/>
    </source>
</evidence>
<dbReference type="HAMAP" id="MF_00912">
    <property type="entry name" value="DivIB"/>
    <property type="match status" value="1"/>
</dbReference>
<feature type="region of interest" description="Disordered" evidence="7">
    <location>
        <begin position="1"/>
        <end position="45"/>
    </location>
</feature>
<feature type="transmembrane region" description="Helical" evidence="6">
    <location>
        <begin position="59"/>
        <end position="77"/>
    </location>
</feature>
<organism evidence="9 10">
    <name type="scientific">Loigolactobacillus bifermentans DSM 20003</name>
    <dbReference type="NCBI Taxonomy" id="1423726"/>
    <lineage>
        <taxon>Bacteria</taxon>
        <taxon>Bacillati</taxon>
        <taxon>Bacillota</taxon>
        <taxon>Bacilli</taxon>
        <taxon>Lactobacillales</taxon>
        <taxon>Lactobacillaceae</taxon>
        <taxon>Loigolactobacillus</taxon>
    </lineage>
</organism>
<dbReference type="InterPro" id="IPR026580">
    <property type="entry name" value="DivIB"/>
</dbReference>
<sequence>MAKKRQQPQKSEPAELTPWEAYQAQQKQTKQKSSGHKRTIESKLPKLKEVRRKRLRRRLLVLVVILTVCLLGAGYFASPLSRVGTLNIEGKGQTTLSDQAVLDATGIKPNDLVIKTLWQRKQITQRALKKEAKLSAFQFKLTNYHQLTLQYREHKMVGVLLQAGRYYPILSTGRITNDGSGKQSKSNYTVYSQFTPGKTLTAMVTQYDRLPVKIRSAISEIHYVPTKVNPQRIHLYMTDGNQVYATIKTFAKKMHYYPNIAKQMTKKGIINFEVGAYSYPAKS</sequence>
<keyword evidence="2 6" id="KW-0132">Cell division</keyword>
<dbReference type="GO" id="GO:0043093">
    <property type="term" value="P:FtsZ-dependent cytokinesis"/>
    <property type="evidence" value="ECO:0007669"/>
    <property type="project" value="UniProtKB-UniRule"/>
</dbReference>
<dbReference type="GO" id="GO:0032153">
    <property type="term" value="C:cell division site"/>
    <property type="evidence" value="ECO:0007669"/>
    <property type="project" value="UniProtKB-UniRule"/>
</dbReference>
<dbReference type="PANTHER" id="PTHR37820:SF1">
    <property type="entry name" value="CELL DIVISION PROTEIN FTSQ"/>
    <property type="match status" value="1"/>
</dbReference>
<evidence type="ECO:0000259" key="8">
    <source>
        <dbReference type="Pfam" id="PF03799"/>
    </source>
</evidence>
<keyword evidence="4 6" id="KW-1133">Transmembrane helix</keyword>
<dbReference type="EMBL" id="AZDA01000013">
    <property type="protein sequence ID" value="KRK40465.1"/>
    <property type="molecule type" value="Genomic_DNA"/>
</dbReference>
<reference evidence="9 10" key="1">
    <citation type="journal article" date="2015" name="Genome Announc.">
        <title>Expanding the biotechnology potential of lactobacilli through comparative genomics of 213 strains and associated genera.</title>
        <authorList>
            <person name="Sun Z."/>
            <person name="Harris H.M."/>
            <person name="McCann A."/>
            <person name="Guo C."/>
            <person name="Argimon S."/>
            <person name="Zhang W."/>
            <person name="Yang X."/>
            <person name="Jeffery I.B."/>
            <person name="Cooney J.C."/>
            <person name="Kagawa T.F."/>
            <person name="Liu W."/>
            <person name="Song Y."/>
            <person name="Salvetti E."/>
            <person name="Wrobel A."/>
            <person name="Rasinkangas P."/>
            <person name="Parkhill J."/>
            <person name="Rea M.C."/>
            <person name="O'Sullivan O."/>
            <person name="Ritari J."/>
            <person name="Douillard F.P."/>
            <person name="Paul Ross R."/>
            <person name="Yang R."/>
            <person name="Briner A.E."/>
            <person name="Felis G.E."/>
            <person name="de Vos W.M."/>
            <person name="Barrangou R."/>
            <person name="Klaenhammer T.R."/>
            <person name="Caufield P.W."/>
            <person name="Cui Y."/>
            <person name="Zhang H."/>
            <person name="O'Toole P.W."/>
        </authorList>
    </citation>
    <scope>NUCLEOTIDE SEQUENCE [LARGE SCALE GENOMIC DNA]</scope>
    <source>
        <strain evidence="9 10">DSM 20003</strain>
    </source>
</reference>
<feature type="domain" description="Cell division protein FtsQ/DivIB C-terminal" evidence="8">
    <location>
        <begin position="163"/>
        <end position="264"/>
    </location>
</feature>
<dbReference type="Pfam" id="PF03799">
    <property type="entry name" value="FtsQ_DivIB_C"/>
    <property type="match status" value="1"/>
</dbReference>
<evidence type="ECO:0000256" key="4">
    <source>
        <dbReference type="ARBA" id="ARBA00022989"/>
    </source>
</evidence>
<dbReference type="InterPro" id="IPR050487">
    <property type="entry name" value="FtsQ_DivIB"/>
</dbReference>
<evidence type="ECO:0000256" key="2">
    <source>
        <dbReference type="ARBA" id="ARBA00022618"/>
    </source>
</evidence>
<dbReference type="Gene3D" id="3.40.50.10960">
    <property type="match status" value="1"/>
</dbReference>
<dbReference type="InterPro" id="IPR005548">
    <property type="entry name" value="Cell_div_FtsQ/DivIB_C"/>
</dbReference>
<dbReference type="PATRIC" id="fig|1423726.3.peg.490"/>
<dbReference type="OrthoDB" id="1819027at2"/>
<keyword evidence="3 6" id="KW-0812">Transmembrane</keyword>
<accession>A0A0R1H964</accession>